<comment type="similarity">
    <text evidence="7">Belongs to the binding-protein-dependent transport system permease family.</text>
</comment>
<proteinExistence type="inferred from homology"/>
<evidence type="ECO:0000313" key="10">
    <source>
        <dbReference type="Proteomes" id="UP000501534"/>
    </source>
</evidence>
<evidence type="ECO:0000256" key="3">
    <source>
        <dbReference type="ARBA" id="ARBA00022475"/>
    </source>
</evidence>
<dbReference type="InterPro" id="IPR000515">
    <property type="entry name" value="MetI-like"/>
</dbReference>
<dbReference type="AlphaFoldDB" id="A0A6M4GW48"/>
<dbReference type="EMBL" id="CP053069">
    <property type="protein sequence ID" value="QJR11235.1"/>
    <property type="molecule type" value="Genomic_DNA"/>
</dbReference>
<feature type="domain" description="ABC transmembrane type-1" evidence="8">
    <location>
        <begin position="66"/>
        <end position="292"/>
    </location>
</feature>
<dbReference type="CDD" id="cd06261">
    <property type="entry name" value="TM_PBP2"/>
    <property type="match status" value="1"/>
</dbReference>
<feature type="transmembrane region" description="Helical" evidence="7">
    <location>
        <begin position="72"/>
        <end position="93"/>
    </location>
</feature>
<dbReference type="Pfam" id="PF00528">
    <property type="entry name" value="BPD_transp_1"/>
    <property type="match status" value="1"/>
</dbReference>
<dbReference type="PROSITE" id="PS50928">
    <property type="entry name" value="ABC_TM1"/>
    <property type="match status" value="1"/>
</dbReference>
<dbReference type="SUPFAM" id="SSF161098">
    <property type="entry name" value="MetI-like"/>
    <property type="match status" value="1"/>
</dbReference>
<dbReference type="GO" id="GO:0071916">
    <property type="term" value="F:dipeptide transmembrane transporter activity"/>
    <property type="evidence" value="ECO:0007669"/>
    <property type="project" value="TreeGrafter"/>
</dbReference>
<feature type="transmembrane region" description="Helical" evidence="7">
    <location>
        <begin position="273"/>
        <end position="296"/>
    </location>
</feature>
<dbReference type="InterPro" id="IPR035906">
    <property type="entry name" value="MetI-like_sf"/>
</dbReference>
<comment type="subcellular location">
    <subcellularLocation>
        <location evidence="1 7">Cell membrane</location>
        <topology evidence="1 7">Multi-pass membrane protein</topology>
    </subcellularLocation>
</comment>
<evidence type="ECO:0000256" key="4">
    <source>
        <dbReference type="ARBA" id="ARBA00022692"/>
    </source>
</evidence>
<accession>A0A6M4GW48</accession>
<dbReference type="PANTHER" id="PTHR43163">
    <property type="entry name" value="DIPEPTIDE TRANSPORT SYSTEM PERMEASE PROTEIN DPPB-RELATED"/>
    <property type="match status" value="1"/>
</dbReference>
<keyword evidence="3" id="KW-1003">Cell membrane</keyword>
<dbReference type="KEGG" id="uru:DSM104443_02308"/>
<keyword evidence="2 7" id="KW-0813">Transport</keyword>
<evidence type="ECO:0000256" key="5">
    <source>
        <dbReference type="ARBA" id="ARBA00022989"/>
    </source>
</evidence>
<feature type="transmembrane region" description="Helical" evidence="7">
    <location>
        <begin position="231"/>
        <end position="253"/>
    </location>
</feature>
<dbReference type="GO" id="GO:0005886">
    <property type="term" value="C:plasma membrane"/>
    <property type="evidence" value="ECO:0007669"/>
    <property type="project" value="UniProtKB-SubCell"/>
</dbReference>
<keyword evidence="5 7" id="KW-1133">Transmembrane helix</keyword>
<reference evidence="9 10" key="1">
    <citation type="submission" date="2020-04" db="EMBL/GenBank/DDBJ databases">
        <title>Usitatibacter rugosus gen. nov., sp. nov. and Usitatibacter palustris sp. nov., novel members of Usitatibacteraceae fam. nov. within the order Nitrosomonadales isolated from soil.</title>
        <authorList>
            <person name="Huber K.J."/>
            <person name="Neumann-Schaal M."/>
            <person name="Geppert A."/>
            <person name="Luckner M."/>
            <person name="Wanner G."/>
            <person name="Overmann J."/>
        </authorList>
    </citation>
    <scope>NUCLEOTIDE SEQUENCE [LARGE SCALE GENOMIC DNA]</scope>
    <source>
        <strain evidence="9 10">0125_3</strain>
    </source>
</reference>
<keyword evidence="4 7" id="KW-0812">Transmembrane</keyword>
<evidence type="ECO:0000313" key="9">
    <source>
        <dbReference type="EMBL" id="QJR11235.1"/>
    </source>
</evidence>
<organism evidence="9 10">
    <name type="scientific">Usitatibacter rugosus</name>
    <dbReference type="NCBI Taxonomy" id="2732067"/>
    <lineage>
        <taxon>Bacteria</taxon>
        <taxon>Pseudomonadati</taxon>
        <taxon>Pseudomonadota</taxon>
        <taxon>Betaproteobacteria</taxon>
        <taxon>Nitrosomonadales</taxon>
        <taxon>Usitatibacteraceae</taxon>
        <taxon>Usitatibacter</taxon>
    </lineage>
</organism>
<keyword evidence="10" id="KW-1185">Reference proteome</keyword>
<dbReference type="RefSeq" id="WP_171092415.1">
    <property type="nucleotide sequence ID" value="NZ_CP053069.1"/>
</dbReference>
<keyword evidence="6 7" id="KW-0472">Membrane</keyword>
<protein>
    <submittedName>
        <fullName evidence="9">Putative D,D-dipeptide transport system permease protein DdpB</fullName>
    </submittedName>
</protein>
<name>A0A6M4GW48_9PROT</name>
<gene>
    <name evidence="9" type="primary">ddpB</name>
    <name evidence="9" type="ORF">DSM104443_02308</name>
</gene>
<evidence type="ECO:0000256" key="1">
    <source>
        <dbReference type="ARBA" id="ARBA00004651"/>
    </source>
</evidence>
<sequence>MPVDPVTALVGDQADQQTYRAVYERLGLDKPIAVQFGYYLRDIATGNFGTAITTGHPVIEDIKRVFPATLELATLALLGGVLLGVPLGVAAAVWKGRWADHVVRFFGLVGYSVPHFWLGLIALVIFYAKLGWIGGSGRLSLGFVDAVPDVTGMILVDALLDRNTEVFVDALRHIVMPALILATTSMAYLSRMTRSFMLEQLSQEYVVTARIKGLSEWGVTFHAFRNIGVQLLTIIVLAYGGLLDGAVLTETVFGWPGFGQYLTSGLLAGDMNVVLTCTLLVGVIFLALNLLSDVLYRTLDPRTR</sequence>
<feature type="transmembrane region" description="Helical" evidence="7">
    <location>
        <begin position="105"/>
        <end position="128"/>
    </location>
</feature>
<dbReference type="Proteomes" id="UP000501534">
    <property type="component" value="Chromosome"/>
</dbReference>
<feature type="transmembrane region" description="Helical" evidence="7">
    <location>
        <begin position="170"/>
        <end position="189"/>
    </location>
</feature>
<dbReference type="PANTHER" id="PTHR43163:SF8">
    <property type="entry name" value="D,D-DIPEPTIDE TRANSPORT SYSTEM PERMEASE PROTEIN DDPB-RELATED"/>
    <property type="match status" value="1"/>
</dbReference>
<evidence type="ECO:0000259" key="8">
    <source>
        <dbReference type="PROSITE" id="PS50928"/>
    </source>
</evidence>
<evidence type="ECO:0000256" key="7">
    <source>
        <dbReference type="RuleBase" id="RU363032"/>
    </source>
</evidence>
<dbReference type="Gene3D" id="1.10.3720.10">
    <property type="entry name" value="MetI-like"/>
    <property type="match status" value="1"/>
</dbReference>
<evidence type="ECO:0000256" key="6">
    <source>
        <dbReference type="ARBA" id="ARBA00023136"/>
    </source>
</evidence>
<evidence type="ECO:0000256" key="2">
    <source>
        <dbReference type="ARBA" id="ARBA00022448"/>
    </source>
</evidence>